<dbReference type="KEGG" id="mev:Metev_1228"/>
<dbReference type="Gene3D" id="1.10.8.60">
    <property type="match status" value="1"/>
</dbReference>
<dbReference type="EMBL" id="CP002069">
    <property type="protein sequence ID" value="ADI74100.1"/>
    <property type="molecule type" value="Genomic_DNA"/>
</dbReference>
<dbReference type="GO" id="GO:0006260">
    <property type="term" value="P:DNA replication"/>
    <property type="evidence" value="ECO:0007669"/>
    <property type="project" value="UniProtKB-UniRule"/>
</dbReference>
<dbReference type="RefSeq" id="WP_013194666.1">
    <property type="nucleotide sequence ID" value="NC_014253.1"/>
</dbReference>
<evidence type="ECO:0000256" key="5">
    <source>
        <dbReference type="HAMAP-Rule" id="MF_01407"/>
    </source>
</evidence>
<feature type="domain" description="Cdc6 C-terminal" evidence="6">
    <location>
        <begin position="335"/>
        <end position="400"/>
    </location>
</feature>
<keyword evidence="3 5" id="KW-0547">Nucleotide-binding</keyword>
<dbReference type="Gene3D" id="3.40.50.300">
    <property type="entry name" value="P-loop containing nucleotide triphosphate hydrolases"/>
    <property type="match status" value="1"/>
</dbReference>
<dbReference type="InterPro" id="IPR015163">
    <property type="entry name" value="Cdc6_C"/>
</dbReference>
<dbReference type="InterPro" id="IPR041664">
    <property type="entry name" value="AAA_16"/>
</dbReference>
<keyword evidence="4 5" id="KW-0067">ATP-binding</keyword>
<dbReference type="PANTHER" id="PTHR10763:SF26">
    <property type="entry name" value="CELL DIVISION CONTROL PROTEIN 6 HOMOLOG"/>
    <property type="match status" value="1"/>
</dbReference>
<dbReference type="InterPro" id="IPR036390">
    <property type="entry name" value="WH_DNA-bd_sf"/>
</dbReference>
<dbReference type="InterPro" id="IPR055237">
    <property type="entry name" value="Cdc6_lid"/>
</dbReference>
<dbReference type="Pfam" id="PF09079">
    <property type="entry name" value="WHD_Cdc6"/>
    <property type="match status" value="1"/>
</dbReference>
<protein>
    <recommendedName>
        <fullName evidence="5">ORC1-type DNA replication protein</fullName>
    </recommendedName>
</protein>
<evidence type="ECO:0000259" key="8">
    <source>
        <dbReference type="Pfam" id="PF22703"/>
    </source>
</evidence>
<evidence type="ECO:0000259" key="7">
    <source>
        <dbReference type="Pfam" id="PF13191"/>
    </source>
</evidence>
<dbReference type="GeneID" id="9346861"/>
<dbReference type="NCBIfam" id="TIGR02928">
    <property type="entry name" value="orc1/cdc6 family replication initiation protein"/>
    <property type="match status" value="1"/>
</dbReference>
<comment type="function">
    <text evidence="5">Involved in regulation of DNA replication.</text>
</comment>
<feature type="domain" description="Orc1-like AAA ATPase" evidence="7">
    <location>
        <begin position="38"/>
        <end position="168"/>
    </location>
</feature>
<dbReference type="AlphaFoldDB" id="D7E7M7"/>
<keyword evidence="10" id="KW-1185">Reference proteome</keyword>
<evidence type="ECO:0000256" key="2">
    <source>
        <dbReference type="ARBA" id="ARBA00022705"/>
    </source>
</evidence>
<evidence type="ECO:0000313" key="10">
    <source>
        <dbReference type="Proteomes" id="UP000000391"/>
    </source>
</evidence>
<dbReference type="InterPro" id="IPR036388">
    <property type="entry name" value="WH-like_DNA-bd_sf"/>
</dbReference>
<dbReference type="InterPro" id="IPR027417">
    <property type="entry name" value="P-loop_NTPase"/>
</dbReference>
<evidence type="ECO:0000256" key="1">
    <source>
        <dbReference type="ARBA" id="ARBA00006184"/>
    </source>
</evidence>
<dbReference type="InterPro" id="IPR014277">
    <property type="entry name" value="Orc1/Cdc6_arc"/>
</dbReference>
<dbReference type="SUPFAM" id="SSF52540">
    <property type="entry name" value="P-loop containing nucleoside triphosphate hydrolases"/>
    <property type="match status" value="1"/>
</dbReference>
<dbReference type="STRING" id="644295.Metev_1228"/>
<name>D7E7M7_METEZ</name>
<comment type="similarity">
    <text evidence="1 5">Belongs to the CDC6/cdc18 family.</text>
</comment>
<proteinExistence type="inferred from homology"/>
<feature type="binding site" evidence="5">
    <location>
        <position position="219"/>
    </location>
    <ligand>
        <name>ATP</name>
        <dbReference type="ChEBI" id="CHEBI:30616"/>
    </ligand>
</feature>
<gene>
    <name evidence="9" type="ordered locus">Metev_1228</name>
</gene>
<evidence type="ECO:0000256" key="4">
    <source>
        <dbReference type="ARBA" id="ARBA00022840"/>
    </source>
</evidence>
<sequence>MKNGTISNNIFKDVNLNNIIYKNRESLKNGYLLDPDNIYYREDVLEELKDSLMPALRGETPDNVLIDGNHGTGKTLLTRIVMENLENLTKSDVYTDVYTLHVNCSQTGTKFSIVKTLISDLEKKGNVSSQTLVNSYDSYIERFFDLVNVLDGVVIVVFDELDQIQEDTVVNDILRSVENMKTYRGICVVGITNDHRYSYYLNRKTLDVFNPVKIKFTTYTSNQMKQILSRRAKLAFTDEMIENTDLSSVINECCKYTLQDRNSIRYALDLLLEVGDLAYRENSDYIDSDFVSEAKEILDNKNIKKVLIQLPRTDKMILLSLSYLSFVYPKICEQLERRGKDTERFDRIRSRDVYNIYEKVCRDNEIEPVGDHRKWESIRHLSELDVIDTIKTSLGRNQGVDTVLKPTMSYKFIMNTLGDDDDLCLDVIKYFKYNDGSLRTFIIHGIDN</sequence>
<feature type="binding site" evidence="5">
    <location>
        <position position="231"/>
    </location>
    <ligand>
        <name>ATP</name>
        <dbReference type="ChEBI" id="CHEBI:30616"/>
    </ligand>
</feature>
<feature type="domain" description="Cdc6 AAA+ ATPase-type lid" evidence="8">
    <location>
        <begin position="226"/>
        <end position="296"/>
    </location>
</feature>
<dbReference type="InterPro" id="IPR050311">
    <property type="entry name" value="ORC1/CDC6"/>
</dbReference>
<dbReference type="OrthoDB" id="195574at2157"/>
<dbReference type="SUPFAM" id="SSF46785">
    <property type="entry name" value="Winged helix' DNA-binding domain"/>
    <property type="match status" value="1"/>
</dbReference>
<dbReference type="Proteomes" id="UP000000391">
    <property type="component" value="Chromosome"/>
</dbReference>
<keyword evidence="2 5" id="KW-0235">DNA replication</keyword>
<organism evidence="9 10">
    <name type="scientific">Methanohalobium evestigatum (strain ATCC BAA-1072 / DSM 3721 / NBRC 107634 / OCM 161 / Z-7303)</name>
    <dbReference type="NCBI Taxonomy" id="644295"/>
    <lineage>
        <taxon>Archaea</taxon>
        <taxon>Methanobacteriati</taxon>
        <taxon>Methanobacteriota</taxon>
        <taxon>Stenosarchaea group</taxon>
        <taxon>Methanomicrobia</taxon>
        <taxon>Methanosarcinales</taxon>
        <taxon>Methanosarcinaceae</taxon>
        <taxon>Methanohalobium</taxon>
    </lineage>
</organism>
<dbReference type="Pfam" id="PF22703">
    <property type="entry name" value="Cdc6_lid"/>
    <property type="match status" value="1"/>
</dbReference>
<dbReference type="Pfam" id="PF13191">
    <property type="entry name" value="AAA_16"/>
    <property type="match status" value="1"/>
</dbReference>
<dbReference type="HAMAP" id="MF_01407">
    <property type="entry name" value="ORC1_type_DNA_replic_protein"/>
    <property type="match status" value="1"/>
</dbReference>
<dbReference type="GO" id="GO:0005524">
    <property type="term" value="F:ATP binding"/>
    <property type="evidence" value="ECO:0007669"/>
    <property type="project" value="UniProtKB-UniRule"/>
</dbReference>
<evidence type="ECO:0000256" key="3">
    <source>
        <dbReference type="ARBA" id="ARBA00022741"/>
    </source>
</evidence>
<dbReference type="HOGENOM" id="CLU_025112_3_1_2"/>
<dbReference type="Gene3D" id="1.10.10.10">
    <property type="entry name" value="Winged helix-like DNA-binding domain superfamily/Winged helix DNA-binding domain"/>
    <property type="match status" value="1"/>
</dbReference>
<accession>D7E7M7</accession>
<evidence type="ECO:0000313" key="9">
    <source>
        <dbReference type="EMBL" id="ADI74100.1"/>
    </source>
</evidence>
<reference evidence="9 10" key="1">
    <citation type="submission" date="2010-06" db="EMBL/GenBank/DDBJ databases">
        <title>Complete sequence chromosome of Methanohalobium evestigatum Z-7303.</title>
        <authorList>
            <consortium name="US DOE Joint Genome Institute"/>
            <person name="Lucas S."/>
            <person name="Copeland A."/>
            <person name="Lapidus A."/>
            <person name="Cheng J.-F."/>
            <person name="Bruce D."/>
            <person name="Goodwin L."/>
            <person name="Pitluck S."/>
            <person name="Saunders E."/>
            <person name="Detter J.C."/>
            <person name="Han C."/>
            <person name="Tapia R."/>
            <person name="Land M."/>
            <person name="Hauser L."/>
            <person name="Kyrpides N."/>
            <person name="Mikhailova N."/>
            <person name="Sieprawska-Lupa M."/>
            <person name="Whitman W.B."/>
            <person name="Anderson I."/>
            <person name="Woyke T."/>
        </authorList>
    </citation>
    <scope>NUCLEOTIDE SEQUENCE [LARGE SCALE GENOMIC DNA]</scope>
    <source>
        <strain evidence="10">ATCC BAA-1072 / DSM 3721 / NBRC 107634 / OCM 161 / Z-7303</strain>
    </source>
</reference>
<dbReference type="PANTHER" id="PTHR10763">
    <property type="entry name" value="CELL DIVISION CONTROL PROTEIN 6-RELATED"/>
    <property type="match status" value="1"/>
</dbReference>
<feature type="binding site" evidence="5">
    <location>
        <begin position="72"/>
        <end position="76"/>
    </location>
    <ligand>
        <name>ATP</name>
        <dbReference type="ChEBI" id="CHEBI:30616"/>
    </ligand>
</feature>
<evidence type="ECO:0000259" key="6">
    <source>
        <dbReference type="Pfam" id="PF09079"/>
    </source>
</evidence>